<proteinExistence type="predicted"/>
<feature type="domain" description="Low molecular weight protein antigen 6 PH" evidence="2">
    <location>
        <begin position="114"/>
        <end position="176"/>
    </location>
</feature>
<dbReference type="EMBL" id="FMHW01000002">
    <property type="protein sequence ID" value="SCL31601.1"/>
    <property type="molecule type" value="Genomic_DNA"/>
</dbReference>
<name>A0A1C6SPW9_9ACTN</name>
<organism evidence="3 4">
    <name type="scientific">Micromonospora pallida</name>
    <dbReference type="NCBI Taxonomy" id="145854"/>
    <lineage>
        <taxon>Bacteria</taxon>
        <taxon>Bacillati</taxon>
        <taxon>Actinomycetota</taxon>
        <taxon>Actinomycetes</taxon>
        <taxon>Micromonosporales</taxon>
        <taxon>Micromonosporaceae</taxon>
        <taxon>Micromonospora</taxon>
    </lineage>
</organism>
<keyword evidence="1" id="KW-0812">Transmembrane</keyword>
<accession>A0A1C6SPW9</accession>
<evidence type="ECO:0000313" key="3">
    <source>
        <dbReference type="EMBL" id="SCL31601.1"/>
    </source>
</evidence>
<protein>
    <recommendedName>
        <fullName evidence="2">Low molecular weight protein antigen 6 PH domain-containing protein</fullName>
    </recommendedName>
</protein>
<dbReference type="RefSeq" id="WP_245730320.1">
    <property type="nucleotide sequence ID" value="NZ_FMHW01000002.1"/>
</dbReference>
<reference evidence="4" key="1">
    <citation type="submission" date="2016-06" db="EMBL/GenBank/DDBJ databases">
        <authorList>
            <person name="Varghese N."/>
            <person name="Submissions Spin"/>
        </authorList>
    </citation>
    <scope>NUCLEOTIDE SEQUENCE [LARGE SCALE GENOMIC DNA]</scope>
    <source>
        <strain evidence="4">DSM 43817</strain>
    </source>
</reference>
<gene>
    <name evidence="3" type="ORF">GA0074692_3144</name>
</gene>
<dbReference type="Pfam" id="PF10756">
    <property type="entry name" value="bPH_6"/>
    <property type="match status" value="1"/>
</dbReference>
<keyword evidence="4" id="KW-1185">Reference proteome</keyword>
<feature type="transmembrane region" description="Helical" evidence="1">
    <location>
        <begin position="46"/>
        <end position="68"/>
    </location>
</feature>
<evidence type="ECO:0000313" key="4">
    <source>
        <dbReference type="Proteomes" id="UP000198959"/>
    </source>
</evidence>
<sequence length="218" mass="23846">MTDTATRAGRRAGAPALRRAVAFEAALWRSLLAWVRRRPPVVEPGGTAFGYAATVTPLFWVFIGVSAVEVPMLDVIIAHTVGWRWLRILALVVGVYGLFWMFGLLAAMRWHPHVVGPAGLRVRYGGSIDIRIPWEDVAEIRPRSRQLAASRTVQSEAGDAGVILSIVTGSQTSVDVVLRRPTSVLLPKGPSEPVTELRFHVDDPRALVALAHRHLDVA</sequence>
<dbReference type="InterPro" id="IPR019692">
    <property type="entry name" value="CFP-6_PH"/>
</dbReference>
<dbReference type="AlphaFoldDB" id="A0A1C6SPW9"/>
<dbReference type="STRING" id="145854.GA0074692_3144"/>
<dbReference type="Proteomes" id="UP000198959">
    <property type="component" value="Unassembled WGS sequence"/>
</dbReference>
<evidence type="ECO:0000256" key="1">
    <source>
        <dbReference type="SAM" id="Phobius"/>
    </source>
</evidence>
<evidence type="ECO:0000259" key="2">
    <source>
        <dbReference type="Pfam" id="PF10756"/>
    </source>
</evidence>
<keyword evidence="1" id="KW-0472">Membrane</keyword>
<keyword evidence="1" id="KW-1133">Transmembrane helix</keyword>
<feature type="transmembrane region" description="Helical" evidence="1">
    <location>
        <begin position="88"/>
        <end position="107"/>
    </location>
</feature>